<evidence type="ECO:0000256" key="1">
    <source>
        <dbReference type="ARBA" id="ARBA00001966"/>
    </source>
</evidence>
<evidence type="ECO:0000256" key="5">
    <source>
        <dbReference type="ARBA" id="ARBA00022490"/>
    </source>
</evidence>
<dbReference type="SUPFAM" id="SSF102114">
    <property type="entry name" value="Radical SAM enzymes"/>
    <property type="match status" value="1"/>
</dbReference>
<keyword evidence="12" id="KW-1015">Disulfide bond</keyword>
<dbReference type="RefSeq" id="WP_066341300.1">
    <property type="nucleotide sequence ID" value="NZ_JAXOJX010000031.1"/>
</dbReference>
<dbReference type="InterPro" id="IPR058240">
    <property type="entry name" value="rSAM_sf"/>
</dbReference>
<name>A0ABU5IJ44_9BURK</name>
<comment type="cofactor">
    <cofactor evidence="1">
        <name>[4Fe-4S] cluster</name>
        <dbReference type="ChEBI" id="CHEBI:49883"/>
    </cofactor>
</comment>
<keyword evidence="15" id="KW-1185">Reference proteome</keyword>
<dbReference type="Proteomes" id="UP001293718">
    <property type="component" value="Unassembled WGS sequence"/>
</dbReference>
<evidence type="ECO:0000256" key="2">
    <source>
        <dbReference type="ARBA" id="ARBA00004496"/>
    </source>
</evidence>
<organism evidence="14 15">
    <name type="scientific">Azohydromonas lata</name>
    <dbReference type="NCBI Taxonomy" id="45677"/>
    <lineage>
        <taxon>Bacteria</taxon>
        <taxon>Pseudomonadati</taxon>
        <taxon>Pseudomonadota</taxon>
        <taxon>Betaproteobacteria</taxon>
        <taxon>Burkholderiales</taxon>
        <taxon>Sphaerotilaceae</taxon>
        <taxon>Azohydromonas</taxon>
    </lineage>
</organism>
<dbReference type="InterPro" id="IPR007197">
    <property type="entry name" value="rSAM"/>
</dbReference>
<dbReference type="SFLD" id="SFLDS00029">
    <property type="entry name" value="Radical_SAM"/>
    <property type="match status" value="1"/>
</dbReference>
<keyword evidence="4" id="KW-0004">4Fe-4S</keyword>
<evidence type="ECO:0000313" key="15">
    <source>
        <dbReference type="Proteomes" id="UP001293718"/>
    </source>
</evidence>
<comment type="similarity">
    <text evidence="3">Belongs to the radical SAM superfamily. RlmN family.</text>
</comment>
<dbReference type="InterPro" id="IPR040072">
    <property type="entry name" value="Methyltransferase_A"/>
</dbReference>
<evidence type="ECO:0000256" key="6">
    <source>
        <dbReference type="ARBA" id="ARBA00022603"/>
    </source>
</evidence>
<keyword evidence="7" id="KW-0808">Transferase</keyword>
<dbReference type="PANTHER" id="PTHR30544">
    <property type="entry name" value="23S RRNA METHYLTRANSFERASE"/>
    <property type="match status" value="1"/>
</dbReference>
<dbReference type="SFLD" id="SFLDF00275">
    <property type="entry name" value="adenosine_C2_methyltransferase"/>
    <property type="match status" value="1"/>
</dbReference>
<keyword evidence="10" id="KW-0408">Iron</keyword>
<evidence type="ECO:0000256" key="11">
    <source>
        <dbReference type="ARBA" id="ARBA00023014"/>
    </source>
</evidence>
<keyword evidence="5" id="KW-0963">Cytoplasm</keyword>
<gene>
    <name evidence="14" type="ORF">SM757_18395</name>
</gene>
<evidence type="ECO:0000256" key="8">
    <source>
        <dbReference type="ARBA" id="ARBA00022691"/>
    </source>
</evidence>
<proteinExistence type="inferred from homology"/>
<dbReference type="CDD" id="cd01335">
    <property type="entry name" value="Radical_SAM"/>
    <property type="match status" value="1"/>
</dbReference>
<accession>A0ABU5IJ44</accession>
<dbReference type="InterPro" id="IPR004383">
    <property type="entry name" value="rRNA_lsu_MTrfase_RlmN/Cfr"/>
</dbReference>
<dbReference type="EMBL" id="JAXOJX010000031">
    <property type="protein sequence ID" value="MDZ5458553.1"/>
    <property type="molecule type" value="Genomic_DNA"/>
</dbReference>
<protein>
    <submittedName>
        <fullName evidence="14">RNA methyltransferase</fullName>
    </submittedName>
</protein>
<keyword evidence="9" id="KW-0479">Metal-binding</keyword>
<evidence type="ECO:0000256" key="3">
    <source>
        <dbReference type="ARBA" id="ARBA00007544"/>
    </source>
</evidence>
<dbReference type="NCBIfam" id="NF011034">
    <property type="entry name" value="PRK14464.1"/>
    <property type="match status" value="1"/>
</dbReference>
<evidence type="ECO:0000256" key="7">
    <source>
        <dbReference type="ARBA" id="ARBA00022679"/>
    </source>
</evidence>
<keyword evidence="6 14" id="KW-0489">Methyltransferase</keyword>
<sequence>MQVDTLRQRLRALGARPVHEQHLLRLWTRALPLDTTTVRRPEHWLPAPVRAALPALQAELDGLARLRSSHPGADGSVRLLVDLADGQAVESVLLPRGGVCVSSQVGCAVGCAFCMTGKSGLLRQVGSAEIVAQVALARSQREVKRVVFMGMGEPSHNLDNVLEAIQVLGTAGGIGHKELVFSTVGDERAFERLPTLAVKPALALSLHTTDAELRQRLLPRAPRIAPQDLVEAAERYARFTGYPIQFQWTLLEGINDTDEELAGMERLLKGKYAMMNLIPYNSVPELPFKRPAGERAAEMARWLNRRGILTRLRNSAGQDVDGGCGQLRARALGTQAAVTLQRRPANPATAATAADALPAAPAQESTC</sequence>
<evidence type="ECO:0000256" key="10">
    <source>
        <dbReference type="ARBA" id="ARBA00023004"/>
    </source>
</evidence>
<dbReference type="PANTHER" id="PTHR30544:SF5">
    <property type="entry name" value="RADICAL SAM CORE DOMAIN-CONTAINING PROTEIN"/>
    <property type="match status" value="1"/>
</dbReference>
<evidence type="ECO:0000313" key="14">
    <source>
        <dbReference type="EMBL" id="MDZ5458553.1"/>
    </source>
</evidence>
<keyword evidence="11" id="KW-0411">Iron-sulfur</keyword>
<comment type="subcellular location">
    <subcellularLocation>
        <location evidence="2">Cytoplasm</location>
    </subcellularLocation>
</comment>
<feature type="domain" description="Radical SAM core" evidence="13">
    <location>
        <begin position="93"/>
        <end position="319"/>
    </location>
</feature>
<evidence type="ECO:0000256" key="4">
    <source>
        <dbReference type="ARBA" id="ARBA00022485"/>
    </source>
</evidence>
<dbReference type="GO" id="GO:0008168">
    <property type="term" value="F:methyltransferase activity"/>
    <property type="evidence" value="ECO:0007669"/>
    <property type="project" value="UniProtKB-KW"/>
</dbReference>
<dbReference type="PROSITE" id="PS51918">
    <property type="entry name" value="RADICAL_SAM"/>
    <property type="match status" value="1"/>
</dbReference>
<evidence type="ECO:0000259" key="13">
    <source>
        <dbReference type="PROSITE" id="PS51918"/>
    </source>
</evidence>
<dbReference type="SFLD" id="SFLDG01062">
    <property type="entry name" value="methyltransferase_(Class_A)"/>
    <property type="match status" value="1"/>
</dbReference>
<reference evidence="14 15" key="1">
    <citation type="submission" date="2023-11" db="EMBL/GenBank/DDBJ databases">
        <title>Draft genome of Azohydromonas lata strain H1 (DSM1123), a polyhydroxyalkanoate producer.</title>
        <authorList>
            <person name="Traversa D."/>
            <person name="D'Addabbo P."/>
            <person name="Pazzani C."/>
            <person name="Manzari C."/>
            <person name="Chiara M."/>
            <person name="Scrascia M."/>
        </authorList>
    </citation>
    <scope>NUCLEOTIDE SEQUENCE [LARGE SCALE GENOMIC DNA]</scope>
    <source>
        <strain evidence="14 15">H1</strain>
    </source>
</reference>
<dbReference type="Gene3D" id="3.20.20.70">
    <property type="entry name" value="Aldolase class I"/>
    <property type="match status" value="1"/>
</dbReference>
<keyword evidence="8" id="KW-0949">S-adenosyl-L-methionine</keyword>
<dbReference type="Pfam" id="PF04055">
    <property type="entry name" value="Radical_SAM"/>
    <property type="match status" value="1"/>
</dbReference>
<evidence type="ECO:0000256" key="12">
    <source>
        <dbReference type="ARBA" id="ARBA00023157"/>
    </source>
</evidence>
<dbReference type="InterPro" id="IPR013785">
    <property type="entry name" value="Aldolase_TIM"/>
</dbReference>
<evidence type="ECO:0000256" key="9">
    <source>
        <dbReference type="ARBA" id="ARBA00022723"/>
    </source>
</evidence>
<dbReference type="GO" id="GO:0032259">
    <property type="term" value="P:methylation"/>
    <property type="evidence" value="ECO:0007669"/>
    <property type="project" value="UniProtKB-KW"/>
</dbReference>
<comment type="caution">
    <text evidence="14">The sequence shown here is derived from an EMBL/GenBank/DDBJ whole genome shotgun (WGS) entry which is preliminary data.</text>
</comment>